<dbReference type="InterPro" id="IPR024535">
    <property type="entry name" value="RHGA/B-epi-like_pectate_lyase"/>
</dbReference>
<dbReference type="PANTHER" id="PTHR31339:SF9">
    <property type="entry name" value="PLASMIN AND FIBRONECTIN-BINDING PROTEIN A"/>
    <property type="match status" value="1"/>
</dbReference>
<dbReference type="OrthoDB" id="9795222at2"/>
<reference evidence="4" key="2">
    <citation type="submission" date="2016-12" db="EMBL/GenBank/DDBJ databases">
        <title>Whole genome sequencing of Sphingomonas sp. ABOJV.</title>
        <authorList>
            <person name="Conlan S."/>
            <person name="Thomas P.J."/>
            <person name="Mullikin J."/>
            <person name="Palmore T.N."/>
            <person name="Frank K.M."/>
            <person name="Segre J.A."/>
        </authorList>
    </citation>
    <scope>NUCLEOTIDE SEQUENCE [LARGE SCALE GENOMIC DNA]</scope>
    <source>
        <strain evidence="4">ABOJV</strain>
    </source>
</reference>
<dbReference type="AlphaFoldDB" id="A0A1L6J6T4"/>
<dbReference type="Gene3D" id="2.160.20.10">
    <property type="entry name" value="Single-stranded right-handed beta-helix, Pectin lyase-like"/>
    <property type="match status" value="1"/>
</dbReference>
<keyword evidence="4" id="KW-1185">Reference proteome</keyword>
<dbReference type="Proteomes" id="UP000286681">
    <property type="component" value="Unassembled WGS sequence"/>
</dbReference>
<dbReference type="InterPro" id="IPR051801">
    <property type="entry name" value="GH28_Enzymes"/>
</dbReference>
<evidence type="ECO:0000313" key="3">
    <source>
        <dbReference type="EMBL" id="RSU99296.1"/>
    </source>
</evidence>
<dbReference type="InterPro" id="IPR012334">
    <property type="entry name" value="Pectin_lyas_fold"/>
</dbReference>
<reference evidence="2" key="1">
    <citation type="submission" date="2016-12" db="EMBL/GenBank/DDBJ databases">
        <title>Whole genome sequencing of Sphingomonas koreensis.</title>
        <authorList>
            <person name="Conlan S."/>
            <person name="Thomas P.J."/>
            <person name="Mullikin J."/>
            <person name="Palmore T.N."/>
            <person name="Frank K.M."/>
            <person name="Segre J.A."/>
        </authorList>
    </citation>
    <scope>NUCLEOTIDE SEQUENCE</scope>
    <source>
        <strain evidence="2">ABOJV</strain>
    </source>
</reference>
<feature type="domain" description="Rhamnogalacturonase A/B/Epimerase-like pectate lyase" evidence="1">
    <location>
        <begin position="46"/>
        <end position="103"/>
    </location>
</feature>
<dbReference type="STRING" id="93064.BRX40_01325"/>
<sequence length="553" mass="58812">MINSDRRGTLLRERAEFSRRTALLGAGAAFAASAIPVRATGSLTGFHNVRDYGAKGDGRVIDSPAFNRAIEAASAKGGGTIVVPPGRYLCFSIRLKSHITLVLSPGSVIEAASPDRHKGQYDLPEGVWEEQFVDYGLAHFHNSLIYGDGVSDVAIIGQGLIHGLGLDREGPPQGWHGIPGWKSPKERGLSADAARRANPEEMKYEGRGNKAIGLIRCRNVLLKDFSILQGGHFACYVMGCTNVRIDGLTVDTDRDGIDLDCCRDVRVTHCVVNAPKDDAICLKSSYGLQEARLCEDVQVIGCKTSGYLLGTVLDGTYQKSPYLAPDKVGVLGRIKLGTDSIAGFRNILIADCICENSRGLQLGAIDGGVLEDVTFRDINLVNPVNHPIFLRLSARNRAPKGAGVAKVRRVRFTGIQASGARAEYPCGVVGIPDGIIEDVSLRGVDVTAAGGGTEADANRVVPERRNSSLEPSFMGTLPAHGLYARHVRNLSVTDCGFDTAAPDARPSVVLENVDGAVVDRLASPKPRDAAVRTGAGSRNIAIGSVQAFSAARP</sequence>
<proteinExistence type="predicted"/>
<dbReference type="KEGG" id="skr:BRX40_01325"/>
<dbReference type="GO" id="GO:0016787">
    <property type="term" value="F:hydrolase activity"/>
    <property type="evidence" value="ECO:0007669"/>
    <property type="project" value="UniProtKB-KW"/>
</dbReference>
<dbReference type="EMBL" id="QQWO01000023">
    <property type="protein sequence ID" value="RSU99296.1"/>
    <property type="molecule type" value="Genomic_DNA"/>
</dbReference>
<dbReference type="Pfam" id="PF12708">
    <property type="entry name" value="Pect-lyase_RHGA_epim"/>
    <property type="match status" value="1"/>
</dbReference>
<name>A0A1L6J6T4_9SPHN</name>
<dbReference type="EMBL" id="CP018820">
    <property type="protein sequence ID" value="APR51250.1"/>
    <property type="molecule type" value="Genomic_DNA"/>
</dbReference>
<evidence type="ECO:0000313" key="5">
    <source>
        <dbReference type="Proteomes" id="UP000286681"/>
    </source>
</evidence>
<dbReference type="Proteomes" id="UP000185161">
    <property type="component" value="Chromosome"/>
</dbReference>
<evidence type="ECO:0000313" key="2">
    <source>
        <dbReference type="EMBL" id="APR51250.1"/>
    </source>
</evidence>
<reference evidence="3 5" key="3">
    <citation type="submission" date="2018-07" db="EMBL/GenBank/DDBJ databases">
        <title>Genomic and Epidemiologic Investigation of an Indolent Hospital Outbreak.</title>
        <authorList>
            <person name="Johnson R.C."/>
            <person name="Deming C."/>
            <person name="Conlan S."/>
            <person name="Zellmer C.J."/>
            <person name="Michelin A.V."/>
            <person name="Lee-Lin S."/>
            <person name="Thomas P.J."/>
            <person name="Park M."/>
            <person name="Weingarten R.A."/>
            <person name="Less J."/>
            <person name="Dekker J.P."/>
            <person name="Frank K.M."/>
            <person name="Musser K.A."/>
            <person name="Mcquiston J.R."/>
            <person name="Henderson D.K."/>
            <person name="Lau A.F."/>
            <person name="Palmore T.N."/>
            <person name="Segre J.A."/>
        </authorList>
    </citation>
    <scope>NUCLEOTIDE SEQUENCE [LARGE SCALE GENOMIC DNA]</scope>
    <source>
        <strain evidence="3 5">SK-NIH.Env10_0317</strain>
    </source>
</reference>
<gene>
    <name evidence="2" type="ORF">BRX40_01325</name>
    <name evidence="3" type="ORF">CA257_19930</name>
</gene>
<protein>
    <submittedName>
        <fullName evidence="2">Glycoside hydrolase</fullName>
    </submittedName>
</protein>
<evidence type="ECO:0000259" key="1">
    <source>
        <dbReference type="Pfam" id="PF12708"/>
    </source>
</evidence>
<accession>A0A1L6J6T4</accession>
<dbReference type="SUPFAM" id="SSF51126">
    <property type="entry name" value="Pectin lyase-like"/>
    <property type="match status" value="1"/>
</dbReference>
<evidence type="ECO:0000313" key="4">
    <source>
        <dbReference type="Proteomes" id="UP000185161"/>
    </source>
</evidence>
<keyword evidence="2" id="KW-0378">Hydrolase</keyword>
<organism evidence="2 4">
    <name type="scientific">Sphingomonas koreensis</name>
    <dbReference type="NCBI Taxonomy" id="93064"/>
    <lineage>
        <taxon>Bacteria</taxon>
        <taxon>Pseudomonadati</taxon>
        <taxon>Pseudomonadota</taxon>
        <taxon>Alphaproteobacteria</taxon>
        <taxon>Sphingomonadales</taxon>
        <taxon>Sphingomonadaceae</taxon>
        <taxon>Sphingomonas</taxon>
    </lineage>
</organism>
<dbReference type="PANTHER" id="PTHR31339">
    <property type="entry name" value="PECTIN LYASE-RELATED"/>
    <property type="match status" value="1"/>
</dbReference>
<dbReference type="InterPro" id="IPR011050">
    <property type="entry name" value="Pectin_lyase_fold/virulence"/>
</dbReference>